<feature type="domain" description="Phosphatidic acid phosphatase type 2/haloperoxidase" evidence="8">
    <location>
        <begin position="99"/>
        <end position="209"/>
    </location>
</feature>
<keyword evidence="10" id="KW-1185">Reference proteome</keyword>
<reference evidence="10" key="1">
    <citation type="submission" date="2015-10" db="EMBL/GenBank/DDBJ databases">
        <authorList>
            <person name="Luecker S."/>
            <person name="Luecker S."/>
        </authorList>
    </citation>
    <scope>NUCLEOTIDE SEQUENCE [LARGE SCALE GENOMIC DNA]</scope>
</reference>
<dbReference type="GO" id="GO:0016787">
    <property type="term" value="F:hydrolase activity"/>
    <property type="evidence" value="ECO:0007669"/>
    <property type="project" value="UniProtKB-KW"/>
</dbReference>
<evidence type="ECO:0000256" key="3">
    <source>
        <dbReference type="ARBA" id="ARBA00022692"/>
    </source>
</evidence>
<keyword evidence="5 7" id="KW-1133">Transmembrane helix</keyword>
<feature type="transmembrane region" description="Helical" evidence="7">
    <location>
        <begin position="165"/>
        <end position="184"/>
    </location>
</feature>
<evidence type="ECO:0000313" key="9">
    <source>
        <dbReference type="EMBL" id="CUS37169.1"/>
    </source>
</evidence>
<feature type="transmembrane region" description="Helical" evidence="7">
    <location>
        <begin position="288"/>
        <end position="317"/>
    </location>
</feature>
<sequence length="362" mass="38613">MGAPSQSSKNMAASLAVVGCSSAALAISFLGMAQFDLPITKYVRSVTIHLPWDQLIVPWMAFTSDMGDWVGQGWRLATLSILLLVVGWVFEKPPIKMVAIQSLIAHGLAALLANGLKHLIGRPRPKFVHSGDWQMTLSWASGLDSFPSGHSTASFAVATVLSKRFPLFAPLCIPIALFVALSRVLRGSHFPTDVLGGAVIGILTGFIAMNPLRQWRASMQDGLRYAAMGASAVFALLWVLSRRMEDGLAGILFLALGAGAVAGGLWLRRTHWICRGQTGGGRRSTTSALLIAYGLAAMTTSPLVLASVGFACMASWLDAISRHDDPAETSPGRFLMLESAWLGGLAFAILILVDARGVLPFQ</sequence>
<comment type="subcellular location">
    <subcellularLocation>
        <location evidence="1">Cell membrane</location>
        <topology evidence="1">Multi-pass membrane protein</topology>
    </subcellularLocation>
</comment>
<evidence type="ECO:0000313" key="10">
    <source>
        <dbReference type="Proteomes" id="UP000198736"/>
    </source>
</evidence>
<feature type="transmembrane region" description="Helical" evidence="7">
    <location>
        <begin position="340"/>
        <end position="359"/>
    </location>
</feature>
<dbReference type="AlphaFoldDB" id="A0A0S4LHW4"/>
<evidence type="ECO:0000259" key="8">
    <source>
        <dbReference type="SMART" id="SM00014"/>
    </source>
</evidence>
<evidence type="ECO:0000256" key="2">
    <source>
        <dbReference type="ARBA" id="ARBA00022475"/>
    </source>
</evidence>
<feature type="transmembrane region" description="Helical" evidence="7">
    <location>
        <begin position="190"/>
        <end position="210"/>
    </location>
</feature>
<keyword evidence="2" id="KW-1003">Cell membrane</keyword>
<dbReference type="Gene3D" id="1.20.144.10">
    <property type="entry name" value="Phosphatidic acid phosphatase type 2/haloperoxidase"/>
    <property type="match status" value="1"/>
</dbReference>
<dbReference type="RefSeq" id="WP_090898845.1">
    <property type="nucleotide sequence ID" value="NZ_CZPZ01000023.1"/>
</dbReference>
<gene>
    <name evidence="9" type="ORF">COMA2_30110</name>
</gene>
<organism evidence="9 10">
    <name type="scientific">Candidatus Nitrospira nitrificans</name>
    <dbReference type="NCBI Taxonomy" id="1742973"/>
    <lineage>
        <taxon>Bacteria</taxon>
        <taxon>Pseudomonadati</taxon>
        <taxon>Nitrospirota</taxon>
        <taxon>Nitrospiria</taxon>
        <taxon>Nitrospirales</taxon>
        <taxon>Nitrospiraceae</taxon>
        <taxon>Nitrospira</taxon>
    </lineage>
</organism>
<feature type="transmembrane region" description="Helical" evidence="7">
    <location>
        <begin position="247"/>
        <end position="267"/>
    </location>
</feature>
<evidence type="ECO:0000256" key="1">
    <source>
        <dbReference type="ARBA" id="ARBA00004651"/>
    </source>
</evidence>
<evidence type="ECO:0000256" key="7">
    <source>
        <dbReference type="SAM" id="Phobius"/>
    </source>
</evidence>
<dbReference type="PANTHER" id="PTHR14969">
    <property type="entry name" value="SPHINGOSINE-1-PHOSPHATE PHOSPHOHYDROLASE"/>
    <property type="match status" value="1"/>
</dbReference>
<evidence type="ECO:0000256" key="4">
    <source>
        <dbReference type="ARBA" id="ARBA00022801"/>
    </source>
</evidence>
<dbReference type="InterPro" id="IPR000326">
    <property type="entry name" value="PAP2/HPO"/>
</dbReference>
<keyword evidence="4" id="KW-0378">Hydrolase</keyword>
<dbReference type="Pfam" id="PF01569">
    <property type="entry name" value="PAP2"/>
    <property type="match status" value="1"/>
</dbReference>
<dbReference type="InterPro" id="IPR036938">
    <property type="entry name" value="PAP2/HPO_sf"/>
</dbReference>
<dbReference type="PANTHER" id="PTHR14969:SF62">
    <property type="entry name" value="DECAPRENYLPHOSPHORYL-5-PHOSPHORIBOSE PHOSPHATASE RV3807C-RELATED"/>
    <property type="match status" value="1"/>
</dbReference>
<keyword evidence="3 7" id="KW-0812">Transmembrane</keyword>
<keyword evidence="6 7" id="KW-0472">Membrane</keyword>
<dbReference type="SUPFAM" id="SSF48317">
    <property type="entry name" value="Acid phosphatase/Vanadium-dependent haloperoxidase"/>
    <property type="match status" value="1"/>
</dbReference>
<evidence type="ECO:0000256" key="6">
    <source>
        <dbReference type="ARBA" id="ARBA00023136"/>
    </source>
</evidence>
<accession>A0A0S4LHW4</accession>
<evidence type="ECO:0000256" key="5">
    <source>
        <dbReference type="ARBA" id="ARBA00022989"/>
    </source>
</evidence>
<name>A0A0S4LHW4_9BACT</name>
<dbReference type="EMBL" id="CZPZ01000023">
    <property type="protein sequence ID" value="CUS37169.1"/>
    <property type="molecule type" value="Genomic_DNA"/>
</dbReference>
<feature type="transmembrane region" description="Helical" evidence="7">
    <location>
        <begin position="74"/>
        <end position="91"/>
    </location>
</feature>
<dbReference type="STRING" id="1742973.COMA2_30110"/>
<dbReference type="Proteomes" id="UP000198736">
    <property type="component" value="Unassembled WGS sequence"/>
</dbReference>
<feature type="transmembrane region" description="Helical" evidence="7">
    <location>
        <begin position="222"/>
        <end position="241"/>
    </location>
</feature>
<protein>
    <recommendedName>
        <fullName evidence="8">Phosphatidic acid phosphatase type 2/haloperoxidase domain-containing protein</fullName>
    </recommendedName>
</protein>
<proteinExistence type="predicted"/>
<dbReference type="SMART" id="SM00014">
    <property type="entry name" value="acidPPc"/>
    <property type="match status" value="1"/>
</dbReference>
<dbReference type="OrthoDB" id="9780507at2"/>
<dbReference type="GO" id="GO:0005886">
    <property type="term" value="C:plasma membrane"/>
    <property type="evidence" value="ECO:0007669"/>
    <property type="project" value="UniProtKB-SubCell"/>
</dbReference>